<dbReference type="Proteomes" id="UP000440578">
    <property type="component" value="Unassembled WGS sequence"/>
</dbReference>
<comment type="caution">
    <text evidence="2">The sequence shown here is derived from an EMBL/GenBank/DDBJ whole genome shotgun (WGS) entry which is preliminary data.</text>
</comment>
<dbReference type="AlphaFoldDB" id="A0A6A4X0L6"/>
<evidence type="ECO:0000313" key="3">
    <source>
        <dbReference type="Proteomes" id="UP000440578"/>
    </source>
</evidence>
<protein>
    <recommendedName>
        <fullName evidence="4">Zinc finger BED domain-containing protein 4</fullName>
    </recommendedName>
</protein>
<keyword evidence="3" id="KW-1185">Reference proteome</keyword>
<reference evidence="2 3" key="1">
    <citation type="submission" date="2019-07" db="EMBL/GenBank/DDBJ databases">
        <title>Draft genome assembly of a fouling barnacle, Amphibalanus amphitrite (Darwin, 1854): The first reference genome for Thecostraca.</title>
        <authorList>
            <person name="Kim W."/>
        </authorList>
    </citation>
    <scope>NUCLEOTIDE SEQUENCE [LARGE SCALE GENOMIC DNA]</scope>
    <source>
        <strain evidence="2">SNU_AA5</strain>
        <tissue evidence="2">Soma without cirri and trophi</tissue>
    </source>
</reference>
<organism evidence="2 3">
    <name type="scientific">Amphibalanus amphitrite</name>
    <name type="common">Striped barnacle</name>
    <name type="synonym">Balanus amphitrite</name>
    <dbReference type="NCBI Taxonomy" id="1232801"/>
    <lineage>
        <taxon>Eukaryota</taxon>
        <taxon>Metazoa</taxon>
        <taxon>Ecdysozoa</taxon>
        <taxon>Arthropoda</taxon>
        <taxon>Crustacea</taxon>
        <taxon>Multicrustacea</taxon>
        <taxon>Cirripedia</taxon>
        <taxon>Thoracica</taxon>
        <taxon>Thoracicalcarea</taxon>
        <taxon>Balanomorpha</taxon>
        <taxon>Balanoidea</taxon>
        <taxon>Balanidae</taxon>
        <taxon>Amphibalaninae</taxon>
        <taxon>Amphibalanus</taxon>
    </lineage>
</organism>
<feature type="region of interest" description="Disordered" evidence="1">
    <location>
        <begin position="1"/>
        <end position="35"/>
    </location>
</feature>
<gene>
    <name evidence="2" type="ORF">FJT64_020747</name>
</gene>
<proteinExistence type="predicted"/>
<accession>A0A6A4X0L6</accession>
<evidence type="ECO:0000313" key="2">
    <source>
        <dbReference type="EMBL" id="KAF0307982.1"/>
    </source>
</evidence>
<sequence length="196" mass="21904">MKKAFQTEAVQPRPKESFCSFDTSADEDGESHSMDPDDELQAVAVASVLEEDANARPVAARRTACACHTIQLVVQDGLRSLPDSASRQIMEQRGGVLHTANVTRWNSQLRTVASYLTLKKATPEELGSAVPSIASKVVDQAGWKVLEQLVEALHHTDLIRLLVSLYHKVRLHHQARLYITRLRDSPRQRLNKTVLF</sequence>
<name>A0A6A4X0L6_AMPAM</name>
<evidence type="ECO:0008006" key="4">
    <source>
        <dbReference type="Google" id="ProtNLM"/>
    </source>
</evidence>
<evidence type="ECO:0000256" key="1">
    <source>
        <dbReference type="SAM" id="MobiDB-lite"/>
    </source>
</evidence>
<dbReference type="EMBL" id="VIIS01000521">
    <property type="protein sequence ID" value="KAF0307982.1"/>
    <property type="molecule type" value="Genomic_DNA"/>
</dbReference>